<name>A0A2V2VYQ8_TRYCR</name>
<dbReference type="VEuPathDB" id="TriTrypDB:C3747_136g95"/>
<evidence type="ECO:0000313" key="3">
    <source>
        <dbReference type="Proteomes" id="UP000246121"/>
    </source>
</evidence>
<dbReference type="VEuPathDB" id="TriTrypDB:TcYC6_0076310"/>
<protein>
    <recommendedName>
        <fullName evidence="1">Rab-GAP TBC domain-containing protein</fullName>
    </recommendedName>
</protein>
<reference evidence="2 3" key="1">
    <citation type="journal article" date="2018" name="Microb. Genom.">
        <title>Expanding an expanded genome: long-read sequencing of Trypanosoma cruzi.</title>
        <authorList>
            <person name="Berna L."/>
            <person name="Rodriguez M."/>
            <person name="Chiribao M.L."/>
            <person name="Parodi-Talice A."/>
            <person name="Pita S."/>
            <person name="Rijo G."/>
            <person name="Alvarez-Valin F."/>
            <person name="Robello C."/>
        </authorList>
    </citation>
    <scope>NUCLEOTIDE SEQUENCE [LARGE SCALE GENOMIC DNA]</scope>
    <source>
        <strain evidence="2 3">Dm28c</strain>
    </source>
</reference>
<dbReference type="VEuPathDB" id="TriTrypDB:ECC02_004396"/>
<evidence type="ECO:0000313" key="2">
    <source>
        <dbReference type="EMBL" id="PWU99503.1"/>
    </source>
</evidence>
<dbReference type="Pfam" id="PF00566">
    <property type="entry name" value="RabGAP-TBC"/>
    <property type="match status" value="2"/>
</dbReference>
<dbReference type="SMART" id="SM00164">
    <property type="entry name" value="TBC"/>
    <property type="match status" value="1"/>
</dbReference>
<dbReference type="GO" id="GO:0005096">
    <property type="term" value="F:GTPase activator activity"/>
    <property type="evidence" value="ECO:0007669"/>
    <property type="project" value="TreeGrafter"/>
</dbReference>
<feature type="domain" description="Rab-GAP TBC" evidence="1">
    <location>
        <begin position="134"/>
        <end position="449"/>
    </location>
</feature>
<dbReference type="VEuPathDB" id="TriTrypDB:TcCLB.507207.10"/>
<dbReference type="PANTHER" id="PTHR22957:SF212">
    <property type="entry name" value="RELATED TO THE N TERMINUS OF TRE ONCOGENE, ISOFORM A"/>
    <property type="match status" value="1"/>
</dbReference>
<dbReference type="VEuPathDB" id="TriTrypDB:C4B63_9g245"/>
<dbReference type="VEuPathDB" id="TriTrypDB:TcBrA4_0100460"/>
<dbReference type="InterPro" id="IPR000195">
    <property type="entry name" value="Rab-GAP-TBC_dom"/>
</dbReference>
<organism evidence="2 3">
    <name type="scientific">Trypanosoma cruzi</name>
    <dbReference type="NCBI Taxonomy" id="5693"/>
    <lineage>
        <taxon>Eukaryota</taxon>
        <taxon>Discoba</taxon>
        <taxon>Euglenozoa</taxon>
        <taxon>Kinetoplastea</taxon>
        <taxon>Metakinetoplastina</taxon>
        <taxon>Trypanosomatida</taxon>
        <taxon>Trypanosomatidae</taxon>
        <taxon>Trypanosoma</taxon>
        <taxon>Schizotrypanum</taxon>
    </lineage>
</organism>
<dbReference type="Proteomes" id="UP000246121">
    <property type="component" value="Unassembled WGS sequence"/>
</dbReference>
<dbReference type="VEuPathDB" id="TriTrypDB:TcCLB.506979.59"/>
<dbReference type="AlphaFoldDB" id="A0A2V2VYQ8"/>
<gene>
    <name evidence="2" type="ORF">C4B63_9g245</name>
</gene>
<dbReference type="VEuPathDB" id="TriTrypDB:TCDM_05480"/>
<dbReference type="Gene3D" id="1.10.472.80">
    <property type="entry name" value="Ypt/Rab-GAP domain of gyp1p, domain 3"/>
    <property type="match status" value="1"/>
</dbReference>
<comment type="caution">
    <text evidence="2">The sequence shown here is derived from an EMBL/GenBank/DDBJ whole genome shotgun (WGS) entry which is preliminary data.</text>
</comment>
<dbReference type="VEuPathDB" id="TriTrypDB:TcCLB.511619.10"/>
<proteinExistence type="predicted"/>
<dbReference type="VEuPathDB" id="TriTrypDB:Tc_MARK_9681"/>
<sequence>MRPKETEESSQDCGAAASRVPARRMRVVKGPGVAVRAPPGTKYLIYGLMVFSGNSPHKNSSTTEKRAVYICDTDVEEETADRTSITPVSTATGASNGMTSVREYNRMMDMLVSLPLGDSPEERSTVRGYTWGGNVPNHLRPHLWRLLCGYIPSGPASFSRQQAELRRKREEYDNFVSKYYKITITDFIQPNTLQDLGTRSGRQGAGTNSKLVGASAGTMAMTTPMGTSTELMAISSDDRATLLQIALDLPRHSYALFHFSRTASALARCLFLWSRRYPAVGYVQGIDDIIAVFFFVFLEGAFNERNMRHRQHVREGAAEPGDGDGARASEHAWIPAKVVYSRDMSELGAAMEQLPADLFQAAEADTYFCGGFFLSWLQDNFVHGQPGILRSIGLMEALLKAVDFVLLDSILSNEIRLMDCCFQWVHCLLARELPLELLVLLWEKYMAIGNSEAVLEFHSYVCAALMMQLRQKIVGQSVDVIIHLLKDPLEKRTRPPQGSRNKDVYDCAWLEGLISRASQLLREYPASSLT</sequence>
<evidence type="ECO:0000259" key="1">
    <source>
        <dbReference type="PROSITE" id="PS50086"/>
    </source>
</evidence>
<dbReference type="VEuPathDB" id="TriTrypDB:BCY84_02938"/>
<dbReference type="PANTHER" id="PTHR22957">
    <property type="entry name" value="TBC1 DOMAIN FAMILY MEMBER GTPASE-ACTIVATING PROTEIN"/>
    <property type="match status" value="1"/>
</dbReference>
<dbReference type="InterPro" id="IPR035969">
    <property type="entry name" value="Rab-GAP_TBC_sf"/>
</dbReference>
<dbReference type="SUPFAM" id="SSF47923">
    <property type="entry name" value="Ypt/Rab-GAP domain of gyp1p"/>
    <property type="match status" value="2"/>
</dbReference>
<dbReference type="VEuPathDB" id="TriTrypDB:TcG_04584"/>
<dbReference type="PROSITE" id="PS50086">
    <property type="entry name" value="TBC_RABGAP"/>
    <property type="match status" value="1"/>
</dbReference>
<dbReference type="VEuPathDB" id="TriTrypDB:TcCL_NonESM04634"/>
<dbReference type="VEuPathDB" id="TriTrypDB:TCSYLVIO_000438"/>
<dbReference type="EMBL" id="PRFA01000009">
    <property type="protein sequence ID" value="PWU99503.1"/>
    <property type="molecule type" value="Genomic_DNA"/>
</dbReference>
<accession>A0A2V2VYQ8</accession>
<dbReference type="Gene3D" id="1.10.8.270">
    <property type="entry name" value="putative rabgap domain of human tbc1 domain family member 14 like domains"/>
    <property type="match status" value="1"/>
</dbReference>